<organism evidence="1">
    <name type="scientific">Cacopsylla melanoneura</name>
    <dbReference type="NCBI Taxonomy" id="428564"/>
    <lineage>
        <taxon>Eukaryota</taxon>
        <taxon>Metazoa</taxon>
        <taxon>Ecdysozoa</taxon>
        <taxon>Arthropoda</taxon>
        <taxon>Hexapoda</taxon>
        <taxon>Insecta</taxon>
        <taxon>Pterygota</taxon>
        <taxon>Neoptera</taxon>
        <taxon>Paraneoptera</taxon>
        <taxon>Hemiptera</taxon>
        <taxon>Sternorrhyncha</taxon>
        <taxon>Psylloidea</taxon>
        <taxon>Psyllidae</taxon>
        <taxon>Psyllinae</taxon>
        <taxon>Cacopsylla</taxon>
    </lineage>
</organism>
<evidence type="ECO:0000313" key="1">
    <source>
        <dbReference type="EMBL" id="CAG6619339.1"/>
    </source>
</evidence>
<name>A0A8D8LZM8_9HEMI</name>
<reference evidence="1" key="1">
    <citation type="submission" date="2021-05" db="EMBL/GenBank/DDBJ databases">
        <authorList>
            <person name="Alioto T."/>
            <person name="Alioto T."/>
            <person name="Gomez Garrido J."/>
        </authorList>
    </citation>
    <scope>NUCLEOTIDE SEQUENCE</scope>
</reference>
<protein>
    <submittedName>
        <fullName evidence="1">Uncharacterized protein</fullName>
    </submittedName>
</protein>
<dbReference type="EMBL" id="HBUF01045204">
    <property type="protein sequence ID" value="CAG6619341.1"/>
    <property type="molecule type" value="Transcribed_RNA"/>
</dbReference>
<proteinExistence type="predicted"/>
<sequence length="106" mass="12044">MRRSVLPDGLHLALDQVQKSSRLKKKKKPPFQSYSHFVVYSRRGYKGAGVQTCALPIYSAKVIFDRPYPVLTPYPVEKIVERPGPFERGVHIDGPVPYPVEPKILL</sequence>
<dbReference type="EMBL" id="HBUF01045202">
    <property type="protein sequence ID" value="CAG6619339.1"/>
    <property type="molecule type" value="Transcribed_RNA"/>
</dbReference>
<accession>A0A8D8LZM8</accession>
<dbReference type="AlphaFoldDB" id="A0A8D8LZM8"/>
<dbReference type="EMBL" id="HBUF01045203">
    <property type="protein sequence ID" value="CAG6619340.1"/>
    <property type="molecule type" value="Transcribed_RNA"/>
</dbReference>